<dbReference type="InterPro" id="IPR025558">
    <property type="entry name" value="DUF4283"/>
</dbReference>
<evidence type="ECO:0000259" key="3">
    <source>
        <dbReference type="PROSITE" id="PS50158"/>
    </source>
</evidence>
<sequence length="590" mass="65161">MSPDALSSSSSPSSAPPELSGRPPDIPISSTKVGSTFVSTARTQPLNFKAALAGGIQNTSRKATQWTFVGEDDIETGLFQGEPELRLSSKFKEKLCQPWKKTLIVRLLGRSISYSYLCSQLRWKWKPVGSLEIIDLNNDTFLATFGEDQDYLKALTGGPWVILDHYLLVHQWTPSFRTSDKPHKSVVAWVQFPELPVHFYHRELMFAIGNLVGRTVKLDYHTENLERGKFARMAIELDMTNPLPTRIRLDGDWQQILYENIPTICYTCGRIGHTEGVCPERQSALLPAPAIGVAQLVSSPPATAISETPAGYGPWMQVVRKARRQNRKMAANQATISGTAKGKKQESLRDGGITKGKQSLEQLNGNGGTKGKSDQQGNQGSHLGKTVDGKKAIGEGKTTAITKEWRPIGPHTKEASTSKEPKKVEINTTLTSSHQPTLQLRQVLNGPNNTKIQIVEVPDLNLEQKENVNPNKQGDSTIRNHYHRKKPEHAPQSKGVNLKATKKPLQILSPKMKESLAKQIPSSLPISLKSIEDFCVPVQRRKKGTNAQNEGKADDIPMQECLLSRANEIQTREEEGEPPGNASIETPCSN</sequence>
<evidence type="ECO:0000313" key="5">
    <source>
        <dbReference type="Proteomes" id="UP001497516"/>
    </source>
</evidence>
<keyword evidence="5" id="KW-1185">Reference proteome</keyword>
<dbReference type="PANTHER" id="PTHR31286:SF99">
    <property type="entry name" value="DUF4283 DOMAIN-CONTAINING PROTEIN"/>
    <property type="match status" value="1"/>
</dbReference>
<dbReference type="PROSITE" id="PS50158">
    <property type="entry name" value="ZF_CCHC"/>
    <property type="match status" value="1"/>
</dbReference>
<feature type="compositionally biased region" description="Polar residues" evidence="2">
    <location>
        <begin position="467"/>
        <end position="479"/>
    </location>
</feature>
<accession>A0AAV2GH25</accession>
<dbReference type="GO" id="GO:0008270">
    <property type="term" value="F:zinc ion binding"/>
    <property type="evidence" value="ECO:0007669"/>
    <property type="project" value="UniProtKB-KW"/>
</dbReference>
<protein>
    <recommendedName>
        <fullName evidence="3">CCHC-type domain-containing protein</fullName>
    </recommendedName>
</protein>
<feature type="domain" description="CCHC-type" evidence="3">
    <location>
        <begin position="265"/>
        <end position="280"/>
    </location>
</feature>
<dbReference type="Pfam" id="PF14111">
    <property type="entry name" value="DUF4283"/>
    <property type="match status" value="1"/>
</dbReference>
<feature type="region of interest" description="Disordered" evidence="2">
    <location>
        <begin position="326"/>
        <end position="398"/>
    </location>
</feature>
<feature type="compositionally biased region" description="Low complexity" evidence="2">
    <location>
        <begin position="1"/>
        <end position="20"/>
    </location>
</feature>
<dbReference type="AlphaFoldDB" id="A0AAV2GH25"/>
<keyword evidence="1" id="KW-0479">Metal-binding</keyword>
<evidence type="ECO:0000313" key="4">
    <source>
        <dbReference type="EMBL" id="CAL1410061.1"/>
    </source>
</evidence>
<keyword evidence="1" id="KW-0862">Zinc</keyword>
<feature type="region of interest" description="Disordered" evidence="2">
    <location>
        <begin position="565"/>
        <end position="590"/>
    </location>
</feature>
<gene>
    <name evidence="4" type="ORF">LTRI10_LOCUS49508</name>
</gene>
<dbReference type="InterPro" id="IPR001878">
    <property type="entry name" value="Znf_CCHC"/>
</dbReference>
<dbReference type="Proteomes" id="UP001497516">
    <property type="component" value="Chromosome 9"/>
</dbReference>
<dbReference type="InterPro" id="IPR040256">
    <property type="entry name" value="At4g02000-like"/>
</dbReference>
<dbReference type="PANTHER" id="PTHR31286">
    <property type="entry name" value="GLYCINE-RICH CELL WALL STRUCTURAL PROTEIN 1.8-LIKE"/>
    <property type="match status" value="1"/>
</dbReference>
<feature type="compositionally biased region" description="Basic and acidic residues" evidence="2">
    <location>
        <begin position="385"/>
        <end position="394"/>
    </location>
</feature>
<keyword evidence="1" id="KW-0863">Zinc-finger</keyword>
<feature type="region of interest" description="Disordered" evidence="2">
    <location>
        <begin position="1"/>
        <end position="26"/>
    </location>
</feature>
<evidence type="ECO:0000256" key="2">
    <source>
        <dbReference type="SAM" id="MobiDB-lite"/>
    </source>
</evidence>
<name>A0AAV2GH25_9ROSI</name>
<evidence type="ECO:0000256" key="1">
    <source>
        <dbReference type="PROSITE-ProRule" id="PRU00047"/>
    </source>
</evidence>
<dbReference type="GO" id="GO:0003676">
    <property type="term" value="F:nucleic acid binding"/>
    <property type="evidence" value="ECO:0007669"/>
    <property type="project" value="InterPro"/>
</dbReference>
<organism evidence="4 5">
    <name type="scientific">Linum trigynum</name>
    <dbReference type="NCBI Taxonomy" id="586398"/>
    <lineage>
        <taxon>Eukaryota</taxon>
        <taxon>Viridiplantae</taxon>
        <taxon>Streptophyta</taxon>
        <taxon>Embryophyta</taxon>
        <taxon>Tracheophyta</taxon>
        <taxon>Spermatophyta</taxon>
        <taxon>Magnoliopsida</taxon>
        <taxon>eudicotyledons</taxon>
        <taxon>Gunneridae</taxon>
        <taxon>Pentapetalae</taxon>
        <taxon>rosids</taxon>
        <taxon>fabids</taxon>
        <taxon>Malpighiales</taxon>
        <taxon>Linaceae</taxon>
        <taxon>Linum</taxon>
    </lineage>
</organism>
<reference evidence="4 5" key="1">
    <citation type="submission" date="2024-04" db="EMBL/GenBank/DDBJ databases">
        <authorList>
            <person name="Fracassetti M."/>
        </authorList>
    </citation>
    <scope>NUCLEOTIDE SEQUENCE [LARGE SCALE GENOMIC DNA]</scope>
</reference>
<feature type="region of interest" description="Disordered" evidence="2">
    <location>
        <begin position="466"/>
        <end position="494"/>
    </location>
</feature>
<dbReference type="EMBL" id="OZ034822">
    <property type="protein sequence ID" value="CAL1410061.1"/>
    <property type="molecule type" value="Genomic_DNA"/>
</dbReference>
<proteinExistence type="predicted"/>